<evidence type="ECO:0000313" key="2">
    <source>
        <dbReference type="Proteomes" id="UP000626697"/>
    </source>
</evidence>
<proteinExistence type="predicted"/>
<gene>
    <name evidence="1" type="ORF">HNP81_002924</name>
</gene>
<evidence type="ECO:0000313" key="1">
    <source>
        <dbReference type="EMBL" id="MBA9027634.1"/>
    </source>
</evidence>
<reference evidence="1 2" key="1">
    <citation type="submission" date="2020-08" db="EMBL/GenBank/DDBJ databases">
        <title>Genomic Encyclopedia of Type Strains, Phase IV (KMG-IV): sequencing the most valuable type-strain genomes for metagenomic binning, comparative biology and taxonomic classification.</title>
        <authorList>
            <person name="Goeker M."/>
        </authorList>
    </citation>
    <scope>NUCLEOTIDE SEQUENCE [LARGE SCALE GENOMIC DNA]</scope>
    <source>
        <strain evidence="1 2">DSM 105481</strain>
    </source>
</reference>
<name>A0ABR6CRH7_9BACI</name>
<accession>A0ABR6CRH7</accession>
<dbReference type="Proteomes" id="UP000626697">
    <property type="component" value="Unassembled WGS sequence"/>
</dbReference>
<comment type="caution">
    <text evidence="1">The sequence shown here is derived from an EMBL/GenBank/DDBJ whole genome shotgun (WGS) entry which is preliminary data.</text>
</comment>
<dbReference type="EMBL" id="JACJHX010000008">
    <property type="protein sequence ID" value="MBA9027634.1"/>
    <property type="molecule type" value="Genomic_DNA"/>
</dbReference>
<sequence>MYVTKDEVAIFNKKGVLQTAYGKDQYKKPIEMLLINFMENKRSY</sequence>
<protein>
    <submittedName>
        <fullName evidence="1">ABC-type Fe3+/spermidine/putrescine transport system ATPase subunit</fullName>
    </submittedName>
</protein>
<organism evidence="1 2">
    <name type="scientific">Peribacillus huizhouensis</name>
    <dbReference type="NCBI Taxonomy" id="1501239"/>
    <lineage>
        <taxon>Bacteria</taxon>
        <taxon>Bacillati</taxon>
        <taxon>Bacillota</taxon>
        <taxon>Bacilli</taxon>
        <taxon>Bacillales</taxon>
        <taxon>Bacillaceae</taxon>
        <taxon>Peribacillus</taxon>
    </lineage>
</organism>
<keyword evidence="2" id="KW-1185">Reference proteome</keyword>